<feature type="domain" description="Transferrin-binding protein B C-lobe/N-lobe beta-barrel" evidence="3">
    <location>
        <begin position="444"/>
        <end position="552"/>
    </location>
</feature>
<accession>A0A0B1ZQX5</accession>
<dbReference type="Gene3D" id="2.40.160.90">
    <property type="match status" value="2"/>
</dbReference>
<feature type="signal peptide" evidence="2">
    <location>
        <begin position="1"/>
        <end position="20"/>
    </location>
</feature>
<evidence type="ECO:0000256" key="1">
    <source>
        <dbReference type="SAM" id="MobiDB-lite"/>
    </source>
</evidence>
<evidence type="ECO:0000313" key="5">
    <source>
        <dbReference type="Proteomes" id="UP000031057"/>
    </source>
</evidence>
<keyword evidence="5" id="KW-1185">Reference proteome</keyword>
<dbReference type="PROSITE" id="PS51257">
    <property type="entry name" value="PROKAR_LIPOPROTEIN"/>
    <property type="match status" value="1"/>
</dbReference>
<evidence type="ECO:0000259" key="3">
    <source>
        <dbReference type="Pfam" id="PF01298"/>
    </source>
</evidence>
<name>A0A0B1ZQX5_9SPHN</name>
<proteinExistence type="predicted"/>
<dbReference type="STRING" id="1348853.LK12_12365"/>
<dbReference type="Proteomes" id="UP000031057">
    <property type="component" value="Unassembled WGS sequence"/>
</dbReference>
<keyword evidence="2" id="KW-0732">Signal</keyword>
<reference evidence="4 5" key="1">
    <citation type="submission" date="2014-10" db="EMBL/GenBank/DDBJ databases">
        <title>Genome sequence of Novosphingobium malaysiense MUSC 273(T).</title>
        <authorList>
            <person name="Lee L.-H."/>
        </authorList>
    </citation>
    <scope>NUCLEOTIDE SEQUENCE [LARGE SCALE GENOMIC DNA]</scope>
    <source>
        <strain evidence="4 5">MUSC 273</strain>
    </source>
</reference>
<comment type="caution">
    <text evidence="4">The sequence shown here is derived from an EMBL/GenBank/DDBJ whole genome shotgun (WGS) entry which is preliminary data.</text>
</comment>
<feature type="chain" id="PRO_5002085707" description="Transferrin-binding protein B C-lobe/N-lobe beta-barrel domain-containing protein" evidence="2">
    <location>
        <begin position="21"/>
        <end position="573"/>
    </location>
</feature>
<evidence type="ECO:0000313" key="4">
    <source>
        <dbReference type="EMBL" id="KHK91592.1"/>
    </source>
</evidence>
<feature type="region of interest" description="Disordered" evidence="1">
    <location>
        <begin position="24"/>
        <end position="43"/>
    </location>
</feature>
<dbReference type="SUPFAM" id="SSF56925">
    <property type="entry name" value="OMPA-like"/>
    <property type="match status" value="2"/>
</dbReference>
<organism evidence="4 5">
    <name type="scientific">Novosphingobium malaysiense</name>
    <dbReference type="NCBI Taxonomy" id="1348853"/>
    <lineage>
        <taxon>Bacteria</taxon>
        <taxon>Pseudomonadati</taxon>
        <taxon>Pseudomonadota</taxon>
        <taxon>Alphaproteobacteria</taxon>
        <taxon>Sphingomonadales</taxon>
        <taxon>Sphingomonadaceae</taxon>
        <taxon>Novosphingobium</taxon>
    </lineage>
</organism>
<protein>
    <recommendedName>
        <fullName evidence="3">Transferrin-binding protein B C-lobe/N-lobe beta-barrel domain-containing protein</fullName>
    </recommendedName>
</protein>
<evidence type="ECO:0000256" key="2">
    <source>
        <dbReference type="SAM" id="SignalP"/>
    </source>
</evidence>
<dbReference type="InterPro" id="IPR011250">
    <property type="entry name" value="OMP/PagP_B-barrel"/>
</dbReference>
<sequence>MKIRYWTASAIALLSLSACGGRTGGVGSTPAPTPAPSSTPTPTNATLTDLKYSQSFSNDAAYLKGTWDKTTGTAIDGQAEAGSLNIDYDAKTSSYTVSSASRSLSFASADISSQDLDETVYKKTSGSQTDYLTLVSRPYSGGNAKQYVGMGYWQHNMTEGSNQSVEFASFTYGLPTQAAAVPRNGTAAYGIDVFGLVSMPGEEPLSFQGAGQFSVDFLQGIFDAQAYVTEYGLVTDFSAMGGGIEFRAGGSLSAIDGSFSGNAVYGSWNGQSSGSIAGRFFGPNGEELGATFATGNDYGMAAVGSLVGSKDASLKPVNQTLTAMTQEQLFYYTGEGVNGSLRWLNSETFDINMPSSDMVGGRFTINDKIASADPNFTAYAKSGDNGYGEQQVTLELYKPGAANSEVQMTYASFGHWTGTYGGPVSDYYFTYGFKTGDNYLAARTGKASYEGIAYGTGVNADASAKYDVTGNSAFSVDFSRQAFTGTLALKGTEQVTKALADFGVFNIDGALIARNSILEGGIDRDGYYGGSFWGQFYGHNAEELAGTFWVLTRAGQGDPLEVGIRGATVAKAR</sequence>
<dbReference type="InterPro" id="IPR001677">
    <property type="entry name" value="TbpB_B_D"/>
</dbReference>
<dbReference type="OrthoDB" id="7529687at2"/>
<dbReference type="Pfam" id="PF01298">
    <property type="entry name" value="TbpB_B_D"/>
    <property type="match status" value="1"/>
</dbReference>
<dbReference type="EMBL" id="JTDI01000003">
    <property type="protein sequence ID" value="KHK91592.1"/>
    <property type="molecule type" value="Genomic_DNA"/>
</dbReference>
<gene>
    <name evidence="4" type="ORF">LK12_12365</name>
</gene>
<dbReference type="AlphaFoldDB" id="A0A0B1ZQX5"/>